<proteinExistence type="predicted"/>
<protein>
    <submittedName>
        <fullName evidence="1">Uncharacterized protein</fullName>
    </submittedName>
</protein>
<gene>
    <name evidence="1" type="ORF">IPOD504_LOCUS9824</name>
</gene>
<accession>A0ABN8IGB0</accession>
<evidence type="ECO:0000313" key="1">
    <source>
        <dbReference type="EMBL" id="CAH2056864.1"/>
    </source>
</evidence>
<evidence type="ECO:0000313" key="2">
    <source>
        <dbReference type="Proteomes" id="UP000837857"/>
    </source>
</evidence>
<sequence>MFPTYECQRSTESAATMRRYLYLNSENCKWCNMKPYVERLKRENLKANVEPVTRRPEIDELDIFDMSYYAPMQGDSAAPSFGKGFLSELLDRLPRDTDYK</sequence>
<dbReference type="EMBL" id="OW152836">
    <property type="protein sequence ID" value="CAH2056864.1"/>
    <property type="molecule type" value="Genomic_DNA"/>
</dbReference>
<reference evidence="1" key="1">
    <citation type="submission" date="2022-03" db="EMBL/GenBank/DDBJ databases">
        <authorList>
            <person name="Martin H S."/>
        </authorList>
    </citation>
    <scope>NUCLEOTIDE SEQUENCE</scope>
</reference>
<name>A0ABN8IGB0_9NEOP</name>
<organism evidence="1 2">
    <name type="scientific">Iphiclides podalirius</name>
    <name type="common">scarce swallowtail</name>
    <dbReference type="NCBI Taxonomy" id="110791"/>
    <lineage>
        <taxon>Eukaryota</taxon>
        <taxon>Metazoa</taxon>
        <taxon>Ecdysozoa</taxon>
        <taxon>Arthropoda</taxon>
        <taxon>Hexapoda</taxon>
        <taxon>Insecta</taxon>
        <taxon>Pterygota</taxon>
        <taxon>Neoptera</taxon>
        <taxon>Endopterygota</taxon>
        <taxon>Lepidoptera</taxon>
        <taxon>Glossata</taxon>
        <taxon>Ditrysia</taxon>
        <taxon>Papilionoidea</taxon>
        <taxon>Papilionidae</taxon>
        <taxon>Papilioninae</taxon>
        <taxon>Iphiclides</taxon>
    </lineage>
</organism>
<feature type="non-terminal residue" evidence="1">
    <location>
        <position position="100"/>
    </location>
</feature>
<keyword evidence="2" id="KW-1185">Reference proteome</keyword>
<dbReference type="Proteomes" id="UP000837857">
    <property type="component" value="Chromosome 24"/>
</dbReference>